<dbReference type="EMBL" id="MTYI01000391">
    <property type="protein sequence ID" value="PNP42390.1"/>
    <property type="molecule type" value="Genomic_DNA"/>
</dbReference>
<dbReference type="PIRSF" id="PIRSF031057">
    <property type="entry name" value="Thiamin_pyrophosphokinase"/>
    <property type="match status" value="1"/>
</dbReference>
<evidence type="ECO:0000256" key="2">
    <source>
        <dbReference type="ARBA" id="ARBA00006785"/>
    </source>
</evidence>
<dbReference type="InterPro" id="IPR036371">
    <property type="entry name" value="TPK_B1-bd_sf"/>
</dbReference>
<evidence type="ECO:0000256" key="7">
    <source>
        <dbReference type="PIRNR" id="PIRNR031057"/>
    </source>
</evidence>
<dbReference type="Pfam" id="PF04263">
    <property type="entry name" value="TPK_catalytic"/>
    <property type="match status" value="1"/>
</dbReference>
<evidence type="ECO:0000313" key="10">
    <source>
        <dbReference type="Proteomes" id="UP000236290"/>
    </source>
</evidence>
<evidence type="ECO:0000256" key="1">
    <source>
        <dbReference type="ARBA" id="ARBA00005078"/>
    </source>
</evidence>
<dbReference type="GO" id="GO:0005524">
    <property type="term" value="F:ATP binding"/>
    <property type="evidence" value="ECO:0007669"/>
    <property type="project" value="UniProtKB-UniRule"/>
</dbReference>
<dbReference type="InterPro" id="IPR007373">
    <property type="entry name" value="Thiamin_PyroPKinase_B1-bd"/>
</dbReference>
<dbReference type="UniPathway" id="UPA00060">
    <property type="reaction ID" value="UER00597"/>
</dbReference>
<proteinExistence type="inferred from homology"/>
<dbReference type="PANTHER" id="PTHR13622:SF8">
    <property type="entry name" value="THIAMIN PYROPHOSPHOKINASE 1"/>
    <property type="match status" value="1"/>
</dbReference>
<keyword evidence="6 7" id="KW-0067">ATP-binding</keyword>
<dbReference type="Gene3D" id="2.60.120.320">
    <property type="entry name" value="Thiamin pyrophosphokinase, thiamin-binding domain"/>
    <property type="match status" value="1"/>
</dbReference>
<evidence type="ECO:0000256" key="4">
    <source>
        <dbReference type="ARBA" id="ARBA00022741"/>
    </source>
</evidence>
<feature type="domain" description="Thiamin pyrophosphokinase thiamin-binding" evidence="8">
    <location>
        <begin position="195"/>
        <end position="266"/>
    </location>
</feature>
<dbReference type="PANTHER" id="PTHR13622">
    <property type="entry name" value="THIAMIN PYROPHOSPHOKINASE"/>
    <property type="match status" value="1"/>
</dbReference>
<name>A0A2K0TA37_TRIHA</name>
<dbReference type="EC" id="2.7.6.2" evidence="7"/>
<sequence>MASVFEWQPNRFLQDQPSPQPFALLVLNQPLKNSSNLRKLWRHCMCKHCPSMRKKRKNAYSRHTASLRVAADGGANRLHELSSFQGKFSNLQVIIGDLDSLRPSVHNFYTSQHTPAQIIHDTDQETTDFGKAITWIRKTQPAGTDIIALGGIGGRIDQGLSQLHHLYLFQPDPAYADGRIYLLSGSSLTFLLKAGTHRIQVKEDGEEEVFGKHVGIIPLQEPSRITTKGLEWDVTDWETRMGGRVSTSNHVLPETKVVEVQTTKDVLFTIALSNTEGEEDG</sequence>
<protein>
    <recommendedName>
        <fullName evidence="7">Thiamine pyrophosphokinase</fullName>
        <ecNumber evidence="7">2.7.6.2</ecNumber>
    </recommendedName>
</protein>
<comment type="caution">
    <text evidence="9">The sequence shown here is derived from an EMBL/GenBank/DDBJ whole genome shotgun (WGS) entry which is preliminary data.</text>
</comment>
<dbReference type="GO" id="GO:0004788">
    <property type="term" value="F:thiamine diphosphokinase activity"/>
    <property type="evidence" value="ECO:0007669"/>
    <property type="project" value="UniProtKB-UniRule"/>
</dbReference>
<comment type="pathway">
    <text evidence="1 7">Cofactor biosynthesis; thiamine diphosphate biosynthesis; thiamine diphosphate from thiamine: step 1/1.</text>
</comment>
<evidence type="ECO:0000256" key="6">
    <source>
        <dbReference type="ARBA" id="ARBA00022840"/>
    </source>
</evidence>
<dbReference type="InterPro" id="IPR007371">
    <property type="entry name" value="TPK_catalytic"/>
</dbReference>
<comment type="catalytic activity">
    <reaction evidence="7">
        <text>thiamine + ATP = thiamine diphosphate + AMP + H(+)</text>
        <dbReference type="Rhea" id="RHEA:11576"/>
        <dbReference type="ChEBI" id="CHEBI:15378"/>
        <dbReference type="ChEBI" id="CHEBI:18385"/>
        <dbReference type="ChEBI" id="CHEBI:30616"/>
        <dbReference type="ChEBI" id="CHEBI:58937"/>
        <dbReference type="ChEBI" id="CHEBI:456215"/>
    </reaction>
</comment>
<dbReference type="AlphaFoldDB" id="A0A2K0TA37"/>
<dbReference type="SUPFAM" id="SSF63999">
    <property type="entry name" value="Thiamin pyrophosphokinase, catalytic domain"/>
    <property type="match status" value="1"/>
</dbReference>
<reference evidence="9 10" key="1">
    <citation type="submission" date="2017-02" db="EMBL/GenBank/DDBJ databases">
        <title>Genomes of Trichoderma spp. with biocontrol activity.</title>
        <authorList>
            <person name="Gardiner D."/>
            <person name="Kazan K."/>
            <person name="Vos C."/>
            <person name="Harvey P."/>
        </authorList>
    </citation>
    <scope>NUCLEOTIDE SEQUENCE [LARGE SCALE GENOMIC DNA]</scope>
    <source>
        <strain evidence="9 10">Tr1</strain>
    </source>
</reference>
<dbReference type="NCBIfam" id="TIGR01378">
    <property type="entry name" value="thi_PPkinase"/>
    <property type="match status" value="1"/>
</dbReference>
<dbReference type="GO" id="GO:0006772">
    <property type="term" value="P:thiamine metabolic process"/>
    <property type="evidence" value="ECO:0007669"/>
    <property type="project" value="InterPro"/>
</dbReference>
<dbReference type="InterPro" id="IPR016966">
    <property type="entry name" value="Thiamin_pyrophosphokinase_euk"/>
</dbReference>
<dbReference type="GO" id="GO:0030975">
    <property type="term" value="F:thiamine binding"/>
    <property type="evidence" value="ECO:0007669"/>
    <property type="project" value="UniProtKB-UniRule"/>
</dbReference>
<gene>
    <name evidence="9" type="ORF">THARTR1_11181</name>
</gene>
<accession>A0A2K0TA37</accession>
<dbReference type="SUPFAM" id="SSF63862">
    <property type="entry name" value="Thiamin pyrophosphokinase, substrate-binding domain"/>
    <property type="match status" value="1"/>
</dbReference>
<dbReference type="GO" id="GO:0009229">
    <property type="term" value="P:thiamine diphosphate biosynthetic process"/>
    <property type="evidence" value="ECO:0007669"/>
    <property type="project" value="UniProtKB-UniRule"/>
</dbReference>
<evidence type="ECO:0000256" key="5">
    <source>
        <dbReference type="ARBA" id="ARBA00022777"/>
    </source>
</evidence>
<dbReference type="InterPro" id="IPR036759">
    <property type="entry name" value="TPK_catalytic_sf"/>
</dbReference>
<dbReference type="SMART" id="SM00983">
    <property type="entry name" value="TPK_B1_binding"/>
    <property type="match status" value="1"/>
</dbReference>
<dbReference type="Proteomes" id="UP000236290">
    <property type="component" value="Unassembled WGS sequence"/>
</dbReference>
<evidence type="ECO:0000259" key="8">
    <source>
        <dbReference type="SMART" id="SM00983"/>
    </source>
</evidence>
<evidence type="ECO:0000256" key="3">
    <source>
        <dbReference type="ARBA" id="ARBA00022679"/>
    </source>
</evidence>
<dbReference type="GO" id="GO:0016301">
    <property type="term" value="F:kinase activity"/>
    <property type="evidence" value="ECO:0007669"/>
    <property type="project" value="UniProtKB-UniRule"/>
</dbReference>
<dbReference type="CDD" id="cd07995">
    <property type="entry name" value="TPK"/>
    <property type="match status" value="1"/>
</dbReference>
<dbReference type="InterPro" id="IPR006282">
    <property type="entry name" value="Thi_PPkinase"/>
</dbReference>
<evidence type="ECO:0000313" key="9">
    <source>
        <dbReference type="EMBL" id="PNP42390.1"/>
    </source>
</evidence>
<comment type="similarity">
    <text evidence="2 7">Belongs to the thiamine pyrophosphokinase family.</text>
</comment>
<organism evidence="9 10">
    <name type="scientific">Trichoderma harzianum</name>
    <name type="common">Hypocrea lixii</name>
    <dbReference type="NCBI Taxonomy" id="5544"/>
    <lineage>
        <taxon>Eukaryota</taxon>
        <taxon>Fungi</taxon>
        <taxon>Dikarya</taxon>
        <taxon>Ascomycota</taxon>
        <taxon>Pezizomycotina</taxon>
        <taxon>Sordariomycetes</taxon>
        <taxon>Hypocreomycetidae</taxon>
        <taxon>Hypocreales</taxon>
        <taxon>Hypocreaceae</taxon>
        <taxon>Trichoderma</taxon>
    </lineage>
</organism>
<keyword evidence="3 7" id="KW-0808">Transferase</keyword>
<dbReference type="OrthoDB" id="25149at2759"/>
<dbReference type="Gene3D" id="3.40.50.10240">
    <property type="entry name" value="Thiamin pyrophosphokinase, catalytic domain"/>
    <property type="match status" value="1"/>
</dbReference>
<keyword evidence="5 7" id="KW-0418">Kinase</keyword>
<keyword evidence="4 7" id="KW-0547">Nucleotide-binding</keyword>
<dbReference type="FunFam" id="2.60.120.320:FF:000001">
    <property type="entry name" value="Thiamine pyrophosphokinase"/>
    <property type="match status" value="1"/>
</dbReference>
<dbReference type="Pfam" id="PF04265">
    <property type="entry name" value="TPK_B1_binding"/>
    <property type="match status" value="1"/>
</dbReference>